<dbReference type="InterPro" id="IPR008979">
    <property type="entry name" value="Galactose-bd-like_sf"/>
</dbReference>
<organism evidence="4 5">
    <name type="scientific">Catenulispora pinistramenti</name>
    <dbReference type="NCBI Taxonomy" id="2705254"/>
    <lineage>
        <taxon>Bacteria</taxon>
        <taxon>Bacillati</taxon>
        <taxon>Actinomycetota</taxon>
        <taxon>Actinomycetes</taxon>
        <taxon>Catenulisporales</taxon>
        <taxon>Catenulisporaceae</taxon>
        <taxon>Catenulispora</taxon>
    </lineage>
</organism>
<dbReference type="Pfam" id="PF02129">
    <property type="entry name" value="Peptidase_S15"/>
    <property type="match status" value="1"/>
</dbReference>
<dbReference type="GO" id="GO:0016787">
    <property type="term" value="F:hydrolase activity"/>
    <property type="evidence" value="ECO:0007669"/>
    <property type="project" value="UniProtKB-KW"/>
</dbReference>
<comment type="caution">
    <text evidence="4">The sequence shown here is derived from an EMBL/GenBank/DDBJ whole genome shotgun (WGS) entry which is preliminary data.</text>
</comment>
<name>A0ABS5KSE9_9ACTN</name>
<proteinExistence type="predicted"/>
<dbReference type="InterPro" id="IPR029058">
    <property type="entry name" value="AB_hydrolase_fold"/>
</dbReference>
<reference evidence="4 5" key="1">
    <citation type="submission" date="2020-02" db="EMBL/GenBank/DDBJ databases">
        <title>Acidophilic actinobacteria isolated from forest soil.</title>
        <authorList>
            <person name="Golinska P."/>
        </authorList>
    </citation>
    <scope>NUCLEOTIDE SEQUENCE [LARGE SCALE GENOMIC DNA]</scope>
    <source>
        <strain evidence="4 5">NL8</strain>
    </source>
</reference>
<evidence type="ECO:0000313" key="5">
    <source>
        <dbReference type="Proteomes" id="UP000730482"/>
    </source>
</evidence>
<dbReference type="NCBIfam" id="TIGR00976">
    <property type="entry name" value="CocE_NonD"/>
    <property type="match status" value="1"/>
</dbReference>
<sequence>MVDVDVSPFEVEVLGRTGDLLRADVYLPANGDGVYPIVLGASPYQKALRYLPPNGVFPFTEYGPIQLYLDNGYAYVAMDLPGTGRSEGTWDPVSRGEGEAIHDMIEHVAVQPWSTGAVGMIGMSHYCWSQWNAARTRPPHLKTIVAYDGATDMYRDWMYHGGIPIQGFLSSWLFGSVLYQHELRGIDFHVGDKHEFVYDVLSHPLDDEWQRRRSPFWELPEVEIPVFSIGVWGKAALHLRGNFYGYERVSGPKKLLVAHPSGFAAAQEYYFDERFHRDELLPWYDHHLKGAENGVMEQPAVRFYVNGEGAYRSAEAWPPPDARPTAFYLTSRPSGAVTSLNDGSLTETAPGTDQDSTSWSYPDPRWAAGVTVFDDRGMPDHVARVNTFTTAPMEGDREFTGHGVLTLFASTDQSDLDVFVKVSLLPADGGTDGDGDSGASAGQAIKVSQGWLRASHRAEDPELTRDMRPFHRHTQVEPLTPGEVYELRVELLPMSFLAGAGDRIRLEITNQDSLITDAPMTHFYGTKVGTDTYHHDRAYLSTLRLHERPRT</sequence>
<dbReference type="SMART" id="SM00939">
    <property type="entry name" value="PepX_C"/>
    <property type="match status" value="1"/>
</dbReference>
<dbReference type="SUPFAM" id="SSF49785">
    <property type="entry name" value="Galactose-binding domain-like"/>
    <property type="match status" value="1"/>
</dbReference>
<protein>
    <submittedName>
        <fullName evidence="4">CocE/NonD family hydrolase</fullName>
    </submittedName>
</protein>
<dbReference type="Gene3D" id="3.40.50.1820">
    <property type="entry name" value="alpha/beta hydrolase"/>
    <property type="match status" value="1"/>
</dbReference>
<dbReference type="Proteomes" id="UP000730482">
    <property type="component" value="Unassembled WGS sequence"/>
</dbReference>
<dbReference type="Gene3D" id="2.60.120.260">
    <property type="entry name" value="Galactose-binding domain-like"/>
    <property type="match status" value="1"/>
</dbReference>
<dbReference type="PANTHER" id="PTHR43056:SF10">
    <property type="entry name" value="COCE_NOND FAMILY, PUTATIVE (AFU_ORTHOLOGUE AFUA_7G00600)-RELATED"/>
    <property type="match status" value="1"/>
</dbReference>
<keyword evidence="5" id="KW-1185">Reference proteome</keyword>
<evidence type="ECO:0000259" key="3">
    <source>
        <dbReference type="SMART" id="SM00939"/>
    </source>
</evidence>
<accession>A0ABS5KSE9</accession>
<dbReference type="Gene3D" id="1.10.3020.20">
    <property type="match status" value="1"/>
</dbReference>
<keyword evidence="1 4" id="KW-0378">Hydrolase</keyword>
<evidence type="ECO:0000313" key="4">
    <source>
        <dbReference type="EMBL" id="MBS2548973.1"/>
    </source>
</evidence>
<dbReference type="InterPro" id="IPR000383">
    <property type="entry name" value="Xaa-Pro-like_dom"/>
</dbReference>
<feature type="domain" description="Xaa-Pro dipeptidyl-peptidase C-terminal" evidence="3">
    <location>
        <begin position="281"/>
        <end position="544"/>
    </location>
</feature>
<feature type="compositionally biased region" description="Polar residues" evidence="2">
    <location>
        <begin position="338"/>
        <end position="360"/>
    </location>
</feature>
<dbReference type="InterPro" id="IPR050585">
    <property type="entry name" value="Xaa-Pro_dipeptidyl-ppase/CocE"/>
</dbReference>
<dbReference type="RefSeq" id="WP_212010550.1">
    <property type="nucleotide sequence ID" value="NZ_JAAFYZ010000060.1"/>
</dbReference>
<dbReference type="InterPro" id="IPR013736">
    <property type="entry name" value="Xaa-Pro_dipept_C"/>
</dbReference>
<dbReference type="SUPFAM" id="SSF53474">
    <property type="entry name" value="alpha/beta-Hydrolases"/>
    <property type="match status" value="1"/>
</dbReference>
<feature type="region of interest" description="Disordered" evidence="2">
    <location>
        <begin position="338"/>
        <end position="361"/>
    </location>
</feature>
<dbReference type="InterPro" id="IPR005674">
    <property type="entry name" value="CocE/Ser_esterase"/>
</dbReference>
<evidence type="ECO:0000256" key="1">
    <source>
        <dbReference type="ARBA" id="ARBA00022801"/>
    </source>
</evidence>
<evidence type="ECO:0000256" key="2">
    <source>
        <dbReference type="SAM" id="MobiDB-lite"/>
    </source>
</evidence>
<dbReference type="Pfam" id="PF08530">
    <property type="entry name" value="PepX_C"/>
    <property type="match status" value="1"/>
</dbReference>
<dbReference type="PANTHER" id="PTHR43056">
    <property type="entry name" value="PEPTIDASE S9 PROLYL OLIGOPEPTIDASE"/>
    <property type="match status" value="1"/>
</dbReference>
<dbReference type="EMBL" id="JAAFYZ010000060">
    <property type="protein sequence ID" value="MBS2548973.1"/>
    <property type="molecule type" value="Genomic_DNA"/>
</dbReference>
<gene>
    <name evidence="4" type="ORF">KGQ19_19080</name>
</gene>